<feature type="non-terminal residue" evidence="1">
    <location>
        <position position="220"/>
    </location>
</feature>
<gene>
    <name evidence="1" type="ORF">SNAT2548_LOCUS11489</name>
</gene>
<dbReference type="EMBL" id="CAJNDS010001035">
    <property type="protein sequence ID" value="CAE7244833.1"/>
    <property type="molecule type" value="Genomic_DNA"/>
</dbReference>
<organism evidence="1 2">
    <name type="scientific">Symbiodinium natans</name>
    <dbReference type="NCBI Taxonomy" id="878477"/>
    <lineage>
        <taxon>Eukaryota</taxon>
        <taxon>Sar</taxon>
        <taxon>Alveolata</taxon>
        <taxon>Dinophyceae</taxon>
        <taxon>Suessiales</taxon>
        <taxon>Symbiodiniaceae</taxon>
        <taxon>Symbiodinium</taxon>
    </lineage>
</organism>
<dbReference type="Proteomes" id="UP000604046">
    <property type="component" value="Unassembled WGS sequence"/>
</dbReference>
<protein>
    <submittedName>
        <fullName evidence="1">Uncharacterized protein</fullName>
    </submittedName>
</protein>
<dbReference type="AlphaFoldDB" id="A0A812LGX9"/>
<name>A0A812LGX9_9DINO</name>
<sequence length="220" mass="24078">MQNAQEKIEESLQGIEHAMAAVATAASAGEMRQDRAAGLQSDVSRHAGQALQQYSAEVSAAIWLQRRLQACLESSCKITVQLRADGAVYWRLQLLEVKLVLCRDLLLQPEEAALLNAVSNIRGLQTPGGPLQIAAQLWRSTTHAEFVQMQQTAAVQAHGMQAIVVQITDRFAEVQSLLQTPAANAEETAARTLVNAVLYWLKKEGFDVEHMYGAMEPATQ</sequence>
<comment type="caution">
    <text evidence="1">The sequence shown here is derived from an EMBL/GenBank/DDBJ whole genome shotgun (WGS) entry which is preliminary data.</text>
</comment>
<proteinExistence type="predicted"/>
<dbReference type="OrthoDB" id="447964at2759"/>
<keyword evidence="2" id="KW-1185">Reference proteome</keyword>
<evidence type="ECO:0000313" key="1">
    <source>
        <dbReference type="EMBL" id="CAE7244833.1"/>
    </source>
</evidence>
<evidence type="ECO:0000313" key="2">
    <source>
        <dbReference type="Proteomes" id="UP000604046"/>
    </source>
</evidence>
<reference evidence="1" key="1">
    <citation type="submission" date="2021-02" db="EMBL/GenBank/DDBJ databases">
        <authorList>
            <person name="Dougan E. K."/>
            <person name="Rhodes N."/>
            <person name="Thang M."/>
            <person name="Chan C."/>
        </authorList>
    </citation>
    <scope>NUCLEOTIDE SEQUENCE</scope>
</reference>
<accession>A0A812LGX9</accession>